<feature type="domain" description="Histidine kinase/HSP90-like ATPase" evidence="2">
    <location>
        <begin position="29"/>
        <end position="131"/>
    </location>
</feature>
<evidence type="ECO:0000313" key="3">
    <source>
        <dbReference type="EMBL" id="MBB4717745.1"/>
    </source>
</evidence>
<dbReference type="GO" id="GO:0004674">
    <property type="term" value="F:protein serine/threonine kinase activity"/>
    <property type="evidence" value="ECO:0007669"/>
    <property type="project" value="UniProtKB-KW"/>
</dbReference>
<keyword evidence="1" id="KW-0723">Serine/threonine-protein kinase</keyword>
<dbReference type="Proteomes" id="UP000565089">
    <property type="component" value="Unassembled WGS sequence"/>
</dbReference>
<dbReference type="SUPFAM" id="SSF55874">
    <property type="entry name" value="ATPase domain of HSP90 chaperone/DNA topoisomerase II/histidine kinase"/>
    <property type="match status" value="1"/>
</dbReference>
<dbReference type="AlphaFoldDB" id="A0A7W7DVT9"/>
<proteinExistence type="predicted"/>
<protein>
    <submittedName>
        <fullName evidence="3">Anti-sigma regulatory factor (Ser/Thr protein kinase)</fullName>
    </submittedName>
</protein>
<dbReference type="Pfam" id="PF13581">
    <property type="entry name" value="HATPase_c_2"/>
    <property type="match status" value="1"/>
</dbReference>
<dbReference type="PANTHER" id="PTHR35526:SF3">
    <property type="entry name" value="ANTI-SIGMA-F FACTOR RSBW"/>
    <property type="match status" value="1"/>
</dbReference>
<name>A0A7W7DVT9_9ACTN</name>
<accession>A0A7W7DVT9</accession>
<evidence type="ECO:0000313" key="4">
    <source>
        <dbReference type="Proteomes" id="UP000565089"/>
    </source>
</evidence>
<comment type="caution">
    <text evidence="3">The sequence shown here is derived from an EMBL/GenBank/DDBJ whole genome shotgun (WGS) entry which is preliminary data.</text>
</comment>
<dbReference type="EMBL" id="JACHMS010000001">
    <property type="protein sequence ID" value="MBB4717745.1"/>
    <property type="molecule type" value="Genomic_DNA"/>
</dbReference>
<reference evidence="3 4" key="1">
    <citation type="submission" date="2020-08" db="EMBL/GenBank/DDBJ databases">
        <title>Sequencing the genomes of 1000 actinobacteria strains.</title>
        <authorList>
            <person name="Klenk H.-P."/>
        </authorList>
    </citation>
    <scope>NUCLEOTIDE SEQUENCE [LARGE SCALE GENOMIC DNA]</scope>
    <source>
        <strain evidence="3 4">DSM 40483</strain>
    </source>
</reference>
<evidence type="ECO:0000256" key="1">
    <source>
        <dbReference type="ARBA" id="ARBA00022527"/>
    </source>
</evidence>
<evidence type="ECO:0000259" key="2">
    <source>
        <dbReference type="Pfam" id="PF13581"/>
    </source>
</evidence>
<dbReference type="PANTHER" id="PTHR35526">
    <property type="entry name" value="ANTI-SIGMA-F FACTOR RSBW-RELATED"/>
    <property type="match status" value="1"/>
</dbReference>
<dbReference type="InterPro" id="IPR036890">
    <property type="entry name" value="HATPase_C_sf"/>
</dbReference>
<keyword evidence="1" id="KW-0808">Transferase</keyword>
<dbReference type="Gene3D" id="3.30.565.10">
    <property type="entry name" value="Histidine kinase-like ATPase, C-terminal domain"/>
    <property type="match status" value="1"/>
</dbReference>
<dbReference type="CDD" id="cd16936">
    <property type="entry name" value="HATPase_RsbW-like"/>
    <property type="match status" value="1"/>
</dbReference>
<sequence>MPGEYLVRTGYAVGGGDGCIAHARHRAAAFVDQAAHDHHLSVSAHERYLTQLVVTELVTNARKYAPGPVLMELRITVSSVEVVVWDSDPSIPTARAADPRRIGGHGLEIVKAAAEGFEIQREQAGKRITARIALTSTSGGAPNAPRADHHHLA</sequence>
<dbReference type="RefSeq" id="WP_313667673.1">
    <property type="nucleotide sequence ID" value="NZ_JACHMS010000001.1"/>
</dbReference>
<keyword evidence="1" id="KW-0418">Kinase</keyword>
<gene>
    <name evidence="3" type="ORF">BJ965_007627</name>
</gene>
<dbReference type="InterPro" id="IPR050267">
    <property type="entry name" value="Anti-sigma-factor_SerPK"/>
</dbReference>
<dbReference type="InterPro" id="IPR003594">
    <property type="entry name" value="HATPase_dom"/>
</dbReference>
<organism evidence="3 4">
    <name type="scientific">Streptomyces luteogriseus</name>
    <dbReference type="NCBI Taxonomy" id="68233"/>
    <lineage>
        <taxon>Bacteria</taxon>
        <taxon>Bacillati</taxon>
        <taxon>Actinomycetota</taxon>
        <taxon>Actinomycetes</taxon>
        <taxon>Kitasatosporales</taxon>
        <taxon>Streptomycetaceae</taxon>
        <taxon>Streptomyces</taxon>
    </lineage>
</organism>
<keyword evidence="4" id="KW-1185">Reference proteome</keyword>
<dbReference type="GeneID" id="95799551"/>